<dbReference type="Proteomes" id="UP001186974">
    <property type="component" value="Unassembled WGS sequence"/>
</dbReference>
<proteinExistence type="predicted"/>
<organism evidence="1 2">
    <name type="scientific">Coniosporium uncinatum</name>
    <dbReference type="NCBI Taxonomy" id="93489"/>
    <lineage>
        <taxon>Eukaryota</taxon>
        <taxon>Fungi</taxon>
        <taxon>Dikarya</taxon>
        <taxon>Ascomycota</taxon>
        <taxon>Pezizomycotina</taxon>
        <taxon>Dothideomycetes</taxon>
        <taxon>Dothideomycetes incertae sedis</taxon>
        <taxon>Coniosporium</taxon>
    </lineage>
</organism>
<keyword evidence="2" id="KW-1185">Reference proteome</keyword>
<gene>
    <name evidence="1" type="ORF">LTS18_000697</name>
</gene>
<sequence length="223" mass="25370">MLLDEDPATVRPPTPEPHHSPHLTNNTPPFQLINGCIANFHVAPDKSSLLRINSSLSTLSEARQLRLSSLHTDFKQLSRRLTTLNSHHAITTRDHNAAEHAQEILRLDTDKFRVAKEVTEMEVENLRQEEELRNLRAQLAELEERGLDGHGEYDDSAAAAEEDEVVLKLKVYRSLGIDVEPEEGSGEYKKAVIRNLAKGDVRVVNVDQKFSRYFYANYFWSSL</sequence>
<comment type="caution">
    <text evidence="1">The sequence shown here is derived from an EMBL/GenBank/DDBJ whole genome shotgun (WGS) entry which is preliminary data.</text>
</comment>
<dbReference type="EMBL" id="JAWDJW010006865">
    <property type="protein sequence ID" value="KAK3063399.1"/>
    <property type="molecule type" value="Genomic_DNA"/>
</dbReference>
<reference evidence="1" key="1">
    <citation type="submission" date="2024-09" db="EMBL/GenBank/DDBJ databases">
        <title>Black Yeasts Isolated from many extreme environments.</title>
        <authorList>
            <person name="Coleine C."/>
            <person name="Stajich J.E."/>
            <person name="Selbmann L."/>
        </authorList>
    </citation>
    <scope>NUCLEOTIDE SEQUENCE</scope>
    <source>
        <strain evidence="1">CCFEE 5737</strain>
    </source>
</reference>
<evidence type="ECO:0000313" key="1">
    <source>
        <dbReference type="EMBL" id="KAK3063399.1"/>
    </source>
</evidence>
<name>A0ACC3D8I1_9PEZI</name>
<evidence type="ECO:0000313" key="2">
    <source>
        <dbReference type="Proteomes" id="UP001186974"/>
    </source>
</evidence>
<protein>
    <submittedName>
        <fullName evidence="1">Uncharacterized protein</fullName>
    </submittedName>
</protein>
<accession>A0ACC3D8I1</accession>